<dbReference type="SUPFAM" id="SSF51556">
    <property type="entry name" value="Metallo-dependent hydrolases"/>
    <property type="match status" value="1"/>
</dbReference>
<sequence>MAQGPVRAAVLLFDAHCHLQDPRVASDAPALIRAAAASGVARFAVNGTFEKDWQLVKQMAENNPAVVPSFGLRPWWAPKGRRTGWIHSGGSSLRPQRRLLGRLVWTKVHKEKLSALENRLKCSSDNSNLLRNWIDLFLFIVCGPLVIFWKY</sequence>
<feature type="transmembrane region" description="Helical" evidence="1">
    <location>
        <begin position="129"/>
        <end position="149"/>
    </location>
</feature>
<accession>A0A0A9CG57</accession>
<dbReference type="InterPro" id="IPR032466">
    <property type="entry name" value="Metal_Hydrolase"/>
</dbReference>
<dbReference type="Gene3D" id="3.20.20.140">
    <property type="entry name" value="Metal-dependent hydrolases"/>
    <property type="match status" value="1"/>
</dbReference>
<organism evidence="2">
    <name type="scientific">Arundo donax</name>
    <name type="common">Giant reed</name>
    <name type="synonym">Donax arundinaceus</name>
    <dbReference type="NCBI Taxonomy" id="35708"/>
    <lineage>
        <taxon>Eukaryota</taxon>
        <taxon>Viridiplantae</taxon>
        <taxon>Streptophyta</taxon>
        <taxon>Embryophyta</taxon>
        <taxon>Tracheophyta</taxon>
        <taxon>Spermatophyta</taxon>
        <taxon>Magnoliopsida</taxon>
        <taxon>Liliopsida</taxon>
        <taxon>Poales</taxon>
        <taxon>Poaceae</taxon>
        <taxon>PACMAD clade</taxon>
        <taxon>Arundinoideae</taxon>
        <taxon>Arundineae</taxon>
        <taxon>Arundo</taxon>
    </lineage>
</organism>
<evidence type="ECO:0000313" key="2">
    <source>
        <dbReference type="EMBL" id="JAD70482.1"/>
    </source>
</evidence>
<reference evidence="2" key="1">
    <citation type="submission" date="2014-09" db="EMBL/GenBank/DDBJ databases">
        <authorList>
            <person name="Magalhaes I.L.F."/>
            <person name="Oliveira U."/>
            <person name="Santos F.R."/>
            <person name="Vidigal T.H.D.A."/>
            <person name="Brescovit A.D."/>
            <person name="Santos A.J."/>
        </authorList>
    </citation>
    <scope>NUCLEOTIDE SEQUENCE</scope>
    <source>
        <tissue evidence="2">Shoot tissue taken approximately 20 cm above the soil surface</tissue>
    </source>
</reference>
<keyword evidence="1" id="KW-0812">Transmembrane</keyword>
<protein>
    <submittedName>
        <fullName evidence="2">Deoxyribonuclease ycfH</fullName>
    </submittedName>
</protein>
<dbReference type="PANTHER" id="PTHR47176:SF1">
    <property type="entry name" value="OS04G0577500 PROTEIN"/>
    <property type="match status" value="1"/>
</dbReference>
<evidence type="ECO:0000256" key="1">
    <source>
        <dbReference type="SAM" id="Phobius"/>
    </source>
</evidence>
<keyword evidence="1" id="KW-1133">Transmembrane helix</keyword>
<dbReference type="EMBL" id="GBRH01227413">
    <property type="protein sequence ID" value="JAD70482.1"/>
    <property type="molecule type" value="Transcribed_RNA"/>
</dbReference>
<dbReference type="AlphaFoldDB" id="A0A0A9CG57"/>
<name>A0A0A9CG57_ARUDO</name>
<keyword evidence="1" id="KW-0472">Membrane</keyword>
<dbReference type="InterPro" id="IPR001130">
    <property type="entry name" value="TatD-like"/>
</dbReference>
<dbReference type="GO" id="GO:0016788">
    <property type="term" value="F:hydrolase activity, acting on ester bonds"/>
    <property type="evidence" value="ECO:0007669"/>
    <property type="project" value="InterPro"/>
</dbReference>
<proteinExistence type="predicted"/>
<dbReference type="Pfam" id="PF01026">
    <property type="entry name" value="TatD_DNase"/>
    <property type="match status" value="1"/>
</dbReference>
<reference evidence="2" key="2">
    <citation type="journal article" date="2015" name="Data Brief">
        <title>Shoot transcriptome of the giant reed, Arundo donax.</title>
        <authorList>
            <person name="Barrero R.A."/>
            <person name="Guerrero F.D."/>
            <person name="Moolhuijzen P."/>
            <person name="Goolsby J.A."/>
            <person name="Tidwell J."/>
            <person name="Bellgard S.E."/>
            <person name="Bellgard M.I."/>
        </authorList>
    </citation>
    <scope>NUCLEOTIDE SEQUENCE</scope>
    <source>
        <tissue evidence="2">Shoot tissue taken approximately 20 cm above the soil surface</tissue>
    </source>
</reference>
<dbReference type="PANTHER" id="PTHR47176">
    <property type="entry name" value="OSJNBA0020J04.13 PROTEIN"/>
    <property type="match status" value="1"/>
</dbReference>